<dbReference type="OrthoDB" id="342281at2759"/>
<dbReference type="GO" id="GO:0005789">
    <property type="term" value="C:endoplasmic reticulum membrane"/>
    <property type="evidence" value="ECO:0007669"/>
    <property type="project" value="UniProtKB-SubCell"/>
</dbReference>
<dbReference type="GO" id="GO:0043495">
    <property type="term" value="F:protein-membrane adaptor activity"/>
    <property type="evidence" value="ECO:0007669"/>
    <property type="project" value="UniProtKB-ARBA"/>
</dbReference>
<reference evidence="16" key="1">
    <citation type="submission" date="2014-09" db="EMBL/GenBank/DDBJ databases">
        <authorList>
            <person name="Mudge J."/>
            <person name="Ramaraj T."/>
            <person name="Lindquist I.E."/>
            <person name="Bharti A.K."/>
            <person name="Sundararajan A."/>
            <person name="Cameron C.T."/>
            <person name="Woodward J.E."/>
            <person name="May G.D."/>
            <person name="Brubaker C."/>
            <person name="Broadhvest J."/>
            <person name="Wilkins T.A."/>
        </authorList>
    </citation>
    <scope>NUCLEOTIDE SEQUENCE</scope>
    <source>
        <strain evidence="16">cv. AKA8401</strain>
    </source>
</reference>
<name>A0A0B0PNE5_GOSAR</name>
<dbReference type="InterPro" id="IPR012919">
    <property type="entry name" value="SUN_dom"/>
</dbReference>
<organism evidence="15 16">
    <name type="scientific">Gossypium arboreum</name>
    <name type="common">Tree cotton</name>
    <name type="synonym">Gossypium nanking</name>
    <dbReference type="NCBI Taxonomy" id="29729"/>
    <lineage>
        <taxon>Eukaryota</taxon>
        <taxon>Viridiplantae</taxon>
        <taxon>Streptophyta</taxon>
        <taxon>Embryophyta</taxon>
        <taxon>Tracheophyta</taxon>
        <taxon>Spermatophyta</taxon>
        <taxon>Magnoliopsida</taxon>
        <taxon>eudicotyledons</taxon>
        <taxon>Gunneridae</taxon>
        <taxon>Pentapetalae</taxon>
        <taxon>rosids</taxon>
        <taxon>malvids</taxon>
        <taxon>Malvales</taxon>
        <taxon>Malvaceae</taxon>
        <taxon>Malvoideae</taxon>
        <taxon>Gossypium</taxon>
    </lineage>
</organism>
<accession>A0A0B0PNE5</accession>
<keyword evidence="6" id="KW-0735">Signal-anchor</keyword>
<dbReference type="PROSITE" id="PS51469">
    <property type="entry name" value="SUN"/>
    <property type="match status" value="1"/>
</dbReference>
<evidence type="ECO:0000256" key="8">
    <source>
        <dbReference type="ARBA" id="ARBA00022990"/>
    </source>
</evidence>
<evidence type="ECO:0000256" key="14">
    <source>
        <dbReference type="ARBA" id="ARBA00060413"/>
    </source>
</evidence>
<evidence type="ECO:0000256" key="7">
    <source>
        <dbReference type="ARBA" id="ARBA00022989"/>
    </source>
</evidence>
<dbReference type="GO" id="GO:0009524">
    <property type="term" value="C:phragmoplast"/>
    <property type="evidence" value="ECO:0007669"/>
    <property type="project" value="UniProtKB-SubCell"/>
</dbReference>
<dbReference type="GO" id="GO:0070197">
    <property type="term" value="P:meiotic attachment of telomere to nuclear envelope"/>
    <property type="evidence" value="ECO:0007669"/>
    <property type="project" value="UniProtKB-ARBA"/>
</dbReference>
<evidence type="ECO:0000256" key="13">
    <source>
        <dbReference type="ARBA" id="ARBA00037816"/>
    </source>
</evidence>
<dbReference type="GO" id="GO:0090435">
    <property type="term" value="P:protein localization to nuclear envelope"/>
    <property type="evidence" value="ECO:0007669"/>
    <property type="project" value="UniProtKB-ARBA"/>
</dbReference>
<dbReference type="KEGG" id="gab:108486719"/>
<keyword evidence="7" id="KW-1133">Transmembrane helix</keyword>
<dbReference type="AlphaFoldDB" id="A0A0B0PNE5"/>
<keyword evidence="9" id="KW-0175">Coiled coil</keyword>
<dbReference type="Gene3D" id="2.60.120.260">
    <property type="entry name" value="Galactose-binding domain-like"/>
    <property type="match status" value="1"/>
</dbReference>
<evidence type="ECO:0000256" key="2">
    <source>
        <dbReference type="ARBA" id="ARBA00022490"/>
    </source>
</evidence>
<evidence type="ECO:0000256" key="9">
    <source>
        <dbReference type="ARBA" id="ARBA00023054"/>
    </source>
</evidence>
<dbReference type="Pfam" id="PF07738">
    <property type="entry name" value="Sad1_UNC"/>
    <property type="match status" value="1"/>
</dbReference>
<dbReference type="PANTHER" id="PTHR12911:SF8">
    <property type="entry name" value="KLAROID PROTEIN-RELATED"/>
    <property type="match status" value="1"/>
</dbReference>
<keyword evidence="3" id="KW-0597">Phosphoprotein</keyword>
<evidence type="ECO:0000256" key="11">
    <source>
        <dbReference type="ARBA" id="ARBA00023212"/>
    </source>
</evidence>
<evidence type="ECO:0000256" key="1">
    <source>
        <dbReference type="ARBA" id="ARBA00004648"/>
    </source>
</evidence>
<dbReference type="PANTHER" id="PTHR12911">
    <property type="entry name" value="SAD1/UNC-84-LIKE PROTEIN-RELATED"/>
    <property type="match status" value="1"/>
</dbReference>
<keyword evidence="16" id="KW-1185">Reference proteome</keyword>
<evidence type="ECO:0000256" key="10">
    <source>
        <dbReference type="ARBA" id="ARBA00023136"/>
    </source>
</evidence>
<dbReference type="Proteomes" id="UP000032142">
    <property type="component" value="Unassembled WGS sequence"/>
</dbReference>
<dbReference type="EMBL" id="KN437126">
    <property type="protein sequence ID" value="KHG26525.1"/>
    <property type="molecule type" value="Genomic_DNA"/>
</dbReference>
<dbReference type="GO" id="GO:0051260">
    <property type="term" value="P:protein homooligomerization"/>
    <property type="evidence" value="ECO:0007669"/>
    <property type="project" value="UniProtKB-ARBA"/>
</dbReference>
<gene>
    <name evidence="15" type="ORF">F383_07063</name>
</gene>
<dbReference type="FunFam" id="2.60.120.260:FF:000096">
    <property type="entry name" value="SUN domain protein1"/>
    <property type="match status" value="1"/>
</dbReference>
<keyword evidence="8" id="KW-0007">Acetylation</keyword>
<protein>
    <submittedName>
        <fullName evidence="15">SUN domain-containing 2</fullName>
    </submittedName>
</protein>
<dbReference type="GO" id="GO:0051291">
    <property type="term" value="P:protein heterooligomerization"/>
    <property type="evidence" value="ECO:0007669"/>
    <property type="project" value="UniProtKB-ARBA"/>
</dbReference>
<evidence type="ECO:0000313" key="16">
    <source>
        <dbReference type="Proteomes" id="UP000032142"/>
    </source>
</evidence>
<evidence type="ECO:0000256" key="12">
    <source>
        <dbReference type="ARBA" id="ARBA00023242"/>
    </source>
</evidence>
<dbReference type="InterPro" id="IPR045119">
    <property type="entry name" value="SUN1-5"/>
</dbReference>
<evidence type="ECO:0000256" key="5">
    <source>
        <dbReference type="ARBA" id="ARBA00022824"/>
    </source>
</evidence>
<proteinExistence type="predicted"/>
<evidence type="ECO:0000256" key="6">
    <source>
        <dbReference type="ARBA" id="ARBA00022968"/>
    </source>
</evidence>
<keyword evidence="5" id="KW-0256">Endoplasmic reticulum</keyword>
<keyword evidence="4" id="KW-0812">Transmembrane</keyword>
<evidence type="ECO:0000256" key="4">
    <source>
        <dbReference type="ARBA" id="ARBA00022692"/>
    </source>
</evidence>
<sequence length="470" mass="51220">MSASTVSITANPAAVTPRRRSVVADKRSNIEALVADPNATGVNLVEDKAAAAAVGTAGYRRDLSHDSGRAEPSKDSLQGKRVVVGQNSNGPLRRSRKGAVNKAEKPRWSTAVSIFAKNLALLLVLVGLAQIIRRLALKSGDVSSVGTHTGLTEFEGRVAEVESFLKTTAKMIQVQVEVVDRKIENEIGGLRKELNERIVDQTVVLENSLKKLEEKNEELDKSLSELKSANLLTKEEFGRMYEQMLKEKGQNGESENAVSLSDLGAYAREIVKNEIEKHASDGLGRVDYALSSGGGKVVRHSEPFLAGKGINWFLKTSRNGVHQDADKMLKPSFGEPGQCFPLKGSNGFVQIKLRTAIIPEAITLEHVAKSVAYDRSSAPKDCRVSGWLQGRDLDVTVDADKMFLLVEFTYDLEKSNAQTFDVLDTAGIGIVDTVRLDFSSNHGSASHTCIYRLRVHGHEPDSVLMVKTEL</sequence>
<dbReference type="OMA" id="VNAKPWV"/>
<evidence type="ECO:0000313" key="15">
    <source>
        <dbReference type="EMBL" id="KHG26525.1"/>
    </source>
</evidence>
<keyword evidence="2" id="KW-0963">Cytoplasm</keyword>
<dbReference type="GO" id="GO:0006997">
    <property type="term" value="P:nucleus organization"/>
    <property type="evidence" value="ECO:0007669"/>
    <property type="project" value="UniProtKB-ARBA"/>
</dbReference>
<comment type="subcellular location">
    <subcellularLocation>
        <location evidence="14">Cytoplasm</location>
        <location evidence="14">Cytoskeleton</location>
        <location evidence="14">Phragmoplast</location>
    </subcellularLocation>
    <subcellularLocation>
        <location evidence="1">Endoplasmic reticulum membrane</location>
        <topology evidence="1">Single-pass type II membrane protein</topology>
    </subcellularLocation>
    <subcellularLocation>
        <location evidence="13">Nucleus inner membrane</location>
        <topology evidence="13">Single-pass type II membrane protein</topology>
    </subcellularLocation>
</comment>
<dbReference type="GO" id="GO:0005637">
    <property type="term" value="C:nuclear inner membrane"/>
    <property type="evidence" value="ECO:0007669"/>
    <property type="project" value="UniProtKB-SubCell"/>
</dbReference>
<keyword evidence="10" id="KW-0472">Membrane</keyword>
<keyword evidence="11" id="KW-0206">Cytoskeleton</keyword>
<keyword evidence="12" id="KW-0539">Nucleus</keyword>
<evidence type="ECO:0000256" key="3">
    <source>
        <dbReference type="ARBA" id="ARBA00022553"/>
    </source>
</evidence>